<evidence type="ECO:0000259" key="13">
    <source>
        <dbReference type="PROSITE" id="PS51194"/>
    </source>
</evidence>
<dbReference type="SMART" id="SM00487">
    <property type="entry name" value="DEXDc"/>
    <property type="match status" value="1"/>
</dbReference>
<evidence type="ECO:0000256" key="4">
    <source>
        <dbReference type="ARBA" id="ARBA00022801"/>
    </source>
</evidence>
<evidence type="ECO:0000259" key="14">
    <source>
        <dbReference type="PROSITE" id="PS51195"/>
    </source>
</evidence>
<protein>
    <recommendedName>
        <fullName evidence="10">ATP-dependent RNA helicase</fullName>
        <ecNumber evidence="10">3.6.4.13</ecNumber>
    </recommendedName>
</protein>
<dbReference type="EC" id="3.6.4.13" evidence="10"/>
<dbReference type="GO" id="GO:0016787">
    <property type="term" value="F:hydrolase activity"/>
    <property type="evidence" value="ECO:0007669"/>
    <property type="project" value="UniProtKB-KW"/>
</dbReference>
<dbReference type="InterPro" id="IPR001650">
    <property type="entry name" value="Helicase_C-like"/>
</dbReference>
<dbReference type="GO" id="GO:0003723">
    <property type="term" value="F:RNA binding"/>
    <property type="evidence" value="ECO:0007669"/>
    <property type="project" value="UniProtKB-UniRule"/>
</dbReference>
<dbReference type="InterPro" id="IPR014014">
    <property type="entry name" value="RNA_helicase_DEAD_Q_motif"/>
</dbReference>
<dbReference type="Pfam" id="PF00271">
    <property type="entry name" value="Helicase_C"/>
    <property type="match status" value="1"/>
</dbReference>
<gene>
    <name evidence="15" type="ORF">FOA43_003991</name>
</gene>
<feature type="compositionally biased region" description="Basic residues" evidence="11">
    <location>
        <begin position="16"/>
        <end position="33"/>
    </location>
</feature>
<dbReference type="PROSITE" id="PS00039">
    <property type="entry name" value="DEAD_ATP_HELICASE"/>
    <property type="match status" value="1"/>
</dbReference>
<dbReference type="CDD" id="cd17946">
    <property type="entry name" value="DEADc_DDX24"/>
    <property type="match status" value="1"/>
</dbReference>
<dbReference type="SUPFAM" id="SSF52540">
    <property type="entry name" value="P-loop containing nucleoside triphosphate hydrolases"/>
    <property type="match status" value="1"/>
</dbReference>
<accession>A0A875SAJ9</accession>
<dbReference type="PANTHER" id="PTHR24031">
    <property type="entry name" value="RNA HELICASE"/>
    <property type="match status" value="1"/>
</dbReference>
<evidence type="ECO:0000256" key="5">
    <source>
        <dbReference type="ARBA" id="ARBA00022806"/>
    </source>
</evidence>
<dbReference type="InterPro" id="IPR014001">
    <property type="entry name" value="Helicase_ATP-bd"/>
</dbReference>
<dbReference type="RefSeq" id="XP_038780164.1">
    <property type="nucleotide sequence ID" value="XM_038924236.1"/>
</dbReference>
<proteinExistence type="inferred from homology"/>
<dbReference type="CDD" id="cd18787">
    <property type="entry name" value="SF2_C_DEAD"/>
    <property type="match status" value="1"/>
</dbReference>
<evidence type="ECO:0000313" key="16">
    <source>
        <dbReference type="Proteomes" id="UP000662931"/>
    </source>
</evidence>
<dbReference type="SMART" id="SM00490">
    <property type="entry name" value="HELICc"/>
    <property type="match status" value="1"/>
</dbReference>
<dbReference type="PROSITE" id="PS51194">
    <property type="entry name" value="HELICASE_CTER"/>
    <property type="match status" value="1"/>
</dbReference>
<keyword evidence="4 9" id="KW-0378">Hydrolase</keyword>
<sequence>MVKKSIPKAILQRTQQLKKAKSKSKKSKKSKKAFSRESKFVSAQSSNELDWKAVDIPETMDDYEGFYGLEEIDGVDVKVVNGKLHYVTQDKTKLAANKDKEVTSDQVPAGDFEVEDFEEGEGEKKTKSGTVGGGKESTTVPEKAGSKTDEDNIPGIPGAKKTKITLKEKKKTKEQLDDQLTGNGFSALRKRDAMGELPMDDVDLPEWKDTHVSLYIQDALSKLNFKTPTGIQKAAIPKALEGKDVIGKAITGSGKTLAYGIPILEMALEGDKNGNEVNHPTGLIFTPTRELAVQVTKHLKAMVKYSPLKDNSVVSLTGGLSIQKQERLMSYNPRILVATPGRCLELLEKSDEVAKKVASTDILVFDEADRLVEDGHFDDLEKILDIMRNNRPTEDSSIPRKWQSLVFSATFSKDLFGKLDKQVVKNKADKLADKKLRKKRRLDAEKELDEGEVEREGVLDMLSKKLRFRGRPLYIDVNPTEIVADSITEALIPCSPTERDLMLYYFLSIFPGNTLVFANSIDSVKRLKPMLNSLRIPTVALHSSMIQKQRLRSLERFQQNCEGAAKEHKSSVLIASDVAARGLDIPNIQHVVHYHLPRTADSYIHRSGRTARAGKKGVSIVLCSPQEASGPLHKLRKLVSNKDDLHVDELKILPVDNDILRQMQDRLEIASKLAQADITNSVVVKENSWMEKAAEDLGVEGWDVLVEDDYLRRDKKRKQGKQLDKQSKKVLKAELRELLDIPVRKGRSSYITSGLHNLAELLVKTEGDGNHQVMSYLQKNALSVLNPIKKRRL</sequence>
<dbReference type="InterPro" id="IPR000629">
    <property type="entry name" value="RNA-helicase_DEAD-box_CS"/>
</dbReference>
<comment type="subcellular location">
    <subcellularLocation>
        <location evidence="1">Nucleus</location>
        <location evidence="1">Nucleolus</location>
    </subcellularLocation>
</comment>
<dbReference type="InterPro" id="IPR011545">
    <property type="entry name" value="DEAD/DEAH_box_helicase_dom"/>
</dbReference>
<dbReference type="Pfam" id="PF00270">
    <property type="entry name" value="DEAD"/>
    <property type="match status" value="1"/>
</dbReference>
<comment type="similarity">
    <text evidence="9">Belongs to the DEAD box helicase family.</text>
</comment>
<dbReference type="OrthoDB" id="4310724at2759"/>
<dbReference type="GO" id="GO:0005730">
    <property type="term" value="C:nucleolus"/>
    <property type="evidence" value="ECO:0007669"/>
    <property type="project" value="UniProtKB-SubCell"/>
</dbReference>
<evidence type="ECO:0000259" key="12">
    <source>
        <dbReference type="PROSITE" id="PS51192"/>
    </source>
</evidence>
<dbReference type="EMBL" id="CP064815">
    <property type="protein sequence ID" value="QPG76599.1"/>
    <property type="molecule type" value="Genomic_DNA"/>
</dbReference>
<dbReference type="PROSITE" id="PS51195">
    <property type="entry name" value="Q_MOTIF"/>
    <property type="match status" value="1"/>
</dbReference>
<name>A0A875SAJ9_EENNA</name>
<organism evidence="15 16">
    <name type="scientific">Eeniella nana</name>
    <name type="common">Yeast</name>
    <name type="synonym">Brettanomyces nanus</name>
    <dbReference type="NCBI Taxonomy" id="13502"/>
    <lineage>
        <taxon>Eukaryota</taxon>
        <taxon>Fungi</taxon>
        <taxon>Dikarya</taxon>
        <taxon>Ascomycota</taxon>
        <taxon>Saccharomycotina</taxon>
        <taxon>Pichiomycetes</taxon>
        <taxon>Pichiales</taxon>
        <taxon>Pichiaceae</taxon>
        <taxon>Brettanomyces</taxon>
    </lineage>
</organism>
<dbReference type="GO" id="GO:0006364">
    <property type="term" value="P:rRNA processing"/>
    <property type="evidence" value="ECO:0007669"/>
    <property type="project" value="UniProtKB-KW"/>
</dbReference>
<keyword evidence="5 9" id="KW-0347">Helicase</keyword>
<evidence type="ECO:0000256" key="8">
    <source>
        <dbReference type="PROSITE-ProRule" id="PRU00552"/>
    </source>
</evidence>
<evidence type="ECO:0000256" key="11">
    <source>
        <dbReference type="SAM" id="MobiDB-lite"/>
    </source>
</evidence>
<reference evidence="15" key="1">
    <citation type="submission" date="2020-10" db="EMBL/GenBank/DDBJ databases">
        <authorList>
            <person name="Roach M.J.R."/>
        </authorList>
    </citation>
    <scope>NUCLEOTIDE SEQUENCE</scope>
    <source>
        <strain evidence="15">CBS 1945</strain>
    </source>
</reference>
<evidence type="ECO:0000256" key="7">
    <source>
        <dbReference type="ARBA" id="ARBA00022884"/>
    </source>
</evidence>
<keyword evidence="16" id="KW-1185">Reference proteome</keyword>
<dbReference type="GeneID" id="62197391"/>
<comment type="function">
    <text evidence="10">RNA helicase.</text>
</comment>
<evidence type="ECO:0000256" key="6">
    <source>
        <dbReference type="ARBA" id="ARBA00022840"/>
    </source>
</evidence>
<evidence type="ECO:0000256" key="10">
    <source>
        <dbReference type="RuleBase" id="RU365068"/>
    </source>
</evidence>
<feature type="region of interest" description="Disordered" evidence="11">
    <location>
        <begin position="13"/>
        <end position="45"/>
    </location>
</feature>
<dbReference type="AlphaFoldDB" id="A0A875SAJ9"/>
<keyword evidence="7 10" id="KW-0694">RNA-binding</keyword>
<feature type="domain" description="DEAD-box RNA helicase Q" evidence="14">
    <location>
        <begin position="205"/>
        <end position="233"/>
    </location>
</feature>
<dbReference type="GO" id="GO:0005524">
    <property type="term" value="F:ATP binding"/>
    <property type="evidence" value="ECO:0007669"/>
    <property type="project" value="UniProtKB-UniRule"/>
</dbReference>
<keyword evidence="2" id="KW-0698">rRNA processing</keyword>
<dbReference type="PROSITE" id="PS51192">
    <property type="entry name" value="HELICASE_ATP_BIND_1"/>
    <property type="match status" value="1"/>
</dbReference>
<dbReference type="KEGG" id="bnn:FOA43_003991"/>
<dbReference type="Proteomes" id="UP000662931">
    <property type="component" value="Chromosome 4"/>
</dbReference>
<dbReference type="Gene3D" id="3.40.50.300">
    <property type="entry name" value="P-loop containing nucleotide triphosphate hydrolases"/>
    <property type="match status" value="2"/>
</dbReference>
<evidence type="ECO:0000256" key="1">
    <source>
        <dbReference type="ARBA" id="ARBA00004604"/>
    </source>
</evidence>
<evidence type="ECO:0000256" key="9">
    <source>
        <dbReference type="RuleBase" id="RU000492"/>
    </source>
</evidence>
<evidence type="ECO:0000313" key="15">
    <source>
        <dbReference type="EMBL" id="QPG76599.1"/>
    </source>
</evidence>
<feature type="short sequence motif" description="Q motif" evidence="8">
    <location>
        <begin position="205"/>
        <end position="233"/>
    </location>
</feature>
<feature type="region of interest" description="Disordered" evidence="11">
    <location>
        <begin position="116"/>
        <end position="158"/>
    </location>
</feature>
<comment type="domain">
    <text evidence="10">The Q motif is unique to and characteristic of the DEAD box family of RNA helicases and controls ATP binding and hydrolysis.</text>
</comment>
<dbReference type="GO" id="GO:0003724">
    <property type="term" value="F:RNA helicase activity"/>
    <property type="evidence" value="ECO:0007669"/>
    <property type="project" value="UniProtKB-EC"/>
</dbReference>
<keyword evidence="6 9" id="KW-0067">ATP-binding</keyword>
<keyword evidence="3 9" id="KW-0547">Nucleotide-binding</keyword>
<evidence type="ECO:0000256" key="2">
    <source>
        <dbReference type="ARBA" id="ARBA00022552"/>
    </source>
</evidence>
<dbReference type="InterPro" id="IPR027417">
    <property type="entry name" value="P-loop_NTPase"/>
</dbReference>
<comment type="catalytic activity">
    <reaction evidence="10">
        <text>ATP + H2O = ADP + phosphate + H(+)</text>
        <dbReference type="Rhea" id="RHEA:13065"/>
        <dbReference type="ChEBI" id="CHEBI:15377"/>
        <dbReference type="ChEBI" id="CHEBI:15378"/>
        <dbReference type="ChEBI" id="CHEBI:30616"/>
        <dbReference type="ChEBI" id="CHEBI:43474"/>
        <dbReference type="ChEBI" id="CHEBI:456216"/>
        <dbReference type="EC" id="3.6.4.13"/>
    </reaction>
</comment>
<evidence type="ECO:0000256" key="3">
    <source>
        <dbReference type="ARBA" id="ARBA00022741"/>
    </source>
</evidence>
<feature type="domain" description="Helicase C-terminal" evidence="13">
    <location>
        <begin position="502"/>
        <end position="658"/>
    </location>
</feature>
<feature type="domain" description="Helicase ATP-binding" evidence="12">
    <location>
        <begin position="236"/>
        <end position="429"/>
    </location>
</feature>